<feature type="compositionally biased region" description="Basic and acidic residues" evidence="1">
    <location>
        <begin position="244"/>
        <end position="256"/>
    </location>
</feature>
<feature type="region of interest" description="Disordered" evidence="1">
    <location>
        <begin position="178"/>
        <end position="299"/>
    </location>
</feature>
<dbReference type="PANTHER" id="PTHR47434:SF1">
    <property type="entry name" value="PROTEIN PTST HOMOLOG 2, CHLOROPLASTIC"/>
    <property type="match status" value="1"/>
</dbReference>
<dbReference type="Pfam" id="PF16561">
    <property type="entry name" value="AMPK1_CBM"/>
    <property type="match status" value="1"/>
</dbReference>
<proteinExistence type="predicted"/>
<evidence type="ECO:0000313" key="3">
    <source>
        <dbReference type="EMBL" id="OAE32043.1"/>
    </source>
</evidence>
<feature type="region of interest" description="Disordered" evidence="1">
    <location>
        <begin position="574"/>
        <end position="612"/>
    </location>
</feature>
<feature type="compositionally biased region" description="Polar residues" evidence="1">
    <location>
        <begin position="465"/>
        <end position="488"/>
    </location>
</feature>
<feature type="compositionally biased region" description="Basic and acidic residues" evidence="1">
    <location>
        <begin position="489"/>
        <end position="506"/>
    </location>
</feature>
<protein>
    <recommendedName>
        <fullName evidence="2">AMP-activated protein kinase glycogen-binding domain-containing protein</fullName>
    </recommendedName>
</protein>
<dbReference type="SUPFAM" id="SSF81296">
    <property type="entry name" value="E set domains"/>
    <property type="match status" value="1"/>
</dbReference>
<feature type="region of interest" description="Disordered" evidence="1">
    <location>
        <begin position="323"/>
        <end position="346"/>
    </location>
</feature>
<comment type="caution">
    <text evidence="3">The sequence shown here is derived from an EMBL/GenBank/DDBJ whole genome shotgun (WGS) entry which is preliminary data.</text>
</comment>
<dbReference type="InterPro" id="IPR032640">
    <property type="entry name" value="AMPK1_CBM"/>
</dbReference>
<feature type="compositionally biased region" description="Polar residues" evidence="1">
    <location>
        <begin position="323"/>
        <end position="332"/>
    </location>
</feature>
<sequence>MRTSGDGAAAAVALGRSGQRHNSAGLLGSLSSSAIVGTDFCPRWSPSQLLLLPRISHAVVSRTSDRKYWTLWQWVCQRQDQRADRLRVETRATVSARRRSIIGRRRSTSRRPEGSGGVNVDLELEILAFMLQSTNSNAFPSKEELLCAGRHDLVDAIISEGGWLAAGWEKKANVSSLGSGVPEIAHRPPSRQRALRSKTKAVRSSRQRRGRPKPVERRALSNDESTCENSEPNESQQDATQGRSDGENIGSERDGNSIDDSGAAPSEPAEKDRNFSSDGKPALPFSEVRKDQGSRFPSPSVQYLWEFGSLSHFIEDRKLDTTSGMMQRQQRGLSDHSSVRKCRSDSGVAKRGSKICDKKYTSGDAKSKDDSFVKKAGLRRARQGSKCEPGRNVNKGLDSACTVKQDSRVDLPVNTKAELDNGPTLGQDSKGSEGTLGAAAQGVQDLENRQVPIPQPKVDKPVISEQETSINKASSSEEQPLESPTNEPSSRELIIDAEAKIKEEKKQKKKKRRKMKTEKPVEVVNEPVESNGTLDWINQMVDQREKWMLEAKPSIEEGTSDKPKSVQDRIRSLEDKLSATRTALQSGREALGRKGDEQEQPNIPSDSHLQRLSKLRDASDQLEYTENKILRTYSELTTTRAQVAALEGKHGLEIRDVLKVSEDKVKKIEKATTGLQSLLPARIVWPNPAKEVFLIGSFDGWNQKIKMELSGAGVFLATVPLHPGRYEIKFIVDGTWRVDTARPIVYGGGYENNVLTIPETFPWRH</sequence>
<feature type="compositionally biased region" description="Basic and acidic residues" evidence="1">
    <location>
        <begin position="333"/>
        <end position="344"/>
    </location>
</feature>
<reference evidence="3" key="1">
    <citation type="submission" date="2016-03" db="EMBL/GenBank/DDBJ databases">
        <title>Mechanisms controlling the formation of the plant cell surface in tip-growing cells are functionally conserved among land plants.</title>
        <authorList>
            <person name="Honkanen S."/>
            <person name="Jones V.A."/>
            <person name="Morieri G."/>
            <person name="Champion C."/>
            <person name="Hetherington A.J."/>
            <person name="Kelly S."/>
            <person name="Saint-Marcoux D."/>
            <person name="Proust H."/>
            <person name="Prescott H."/>
            <person name="Dolan L."/>
        </authorList>
    </citation>
    <scope>NUCLEOTIDE SEQUENCE [LARGE SCALE GENOMIC DNA]</scope>
    <source>
        <tissue evidence="3">Whole gametophyte</tissue>
    </source>
</reference>
<dbReference type="InterPro" id="IPR013783">
    <property type="entry name" value="Ig-like_fold"/>
</dbReference>
<organism evidence="3 4">
    <name type="scientific">Marchantia polymorpha subsp. ruderalis</name>
    <dbReference type="NCBI Taxonomy" id="1480154"/>
    <lineage>
        <taxon>Eukaryota</taxon>
        <taxon>Viridiplantae</taxon>
        <taxon>Streptophyta</taxon>
        <taxon>Embryophyta</taxon>
        <taxon>Marchantiophyta</taxon>
        <taxon>Marchantiopsida</taxon>
        <taxon>Marchantiidae</taxon>
        <taxon>Marchantiales</taxon>
        <taxon>Marchantiaceae</taxon>
        <taxon>Marchantia</taxon>
    </lineage>
</organism>
<dbReference type="EMBL" id="LVLJ01000898">
    <property type="protein sequence ID" value="OAE32043.1"/>
    <property type="molecule type" value="Genomic_DNA"/>
</dbReference>
<keyword evidence="4" id="KW-1185">Reference proteome</keyword>
<evidence type="ECO:0000259" key="2">
    <source>
        <dbReference type="Pfam" id="PF16561"/>
    </source>
</evidence>
<feature type="domain" description="AMP-activated protein kinase glycogen-binding" evidence="2">
    <location>
        <begin position="680"/>
        <end position="758"/>
    </location>
</feature>
<feature type="compositionally biased region" description="Basic residues" evidence="1">
    <location>
        <begin position="188"/>
        <end position="212"/>
    </location>
</feature>
<evidence type="ECO:0000256" key="1">
    <source>
        <dbReference type="SAM" id="MobiDB-lite"/>
    </source>
</evidence>
<dbReference type="AlphaFoldDB" id="A0A176WHF5"/>
<feature type="compositionally biased region" description="Basic residues" evidence="1">
    <location>
        <begin position="507"/>
        <end position="516"/>
    </location>
</feature>
<name>A0A176WHF5_MARPO</name>
<dbReference type="CDD" id="cd02859">
    <property type="entry name" value="E_set_AMPKbeta_like_N"/>
    <property type="match status" value="1"/>
</dbReference>
<feature type="region of interest" description="Disordered" evidence="1">
    <location>
        <begin position="377"/>
        <end position="526"/>
    </location>
</feature>
<dbReference type="Gene3D" id="2.60.40.10">
    <property type="entry name" value="Immunoglobulins"/>
    <property type="match status" value="1"/>
</dbReference>
<dbReference type="InterPro" id="IPR014756">
    <property type="entry name" value="Ig_E-set"/>
</dbReference>
<evidence type="ECO:0000313" key="4">
    <source>
        <dbReference type="Proteomes" id="UP000077202"/>
    </source>
</evidence>
<dbReference type="Proteomes" id="UP000077202">
    <property type="component" value="Unassembled WGS sequence"/>
</dbReference>
<feature type="compositionally biased region" description="Polar residues" evidence="1">
    <location>
        <begin position="222"/>
        <end position="243"/>
    </location>
</feature>
<dbReference type="PANTHER" id="PTHR47434">
    <property type="entry name" value="PROTEIN PTST HOMOLOG 3, CHLOROPLASTIC"/>
    <property type="match status" value="1"/>
</dbReference>
<gene>
    <name evidence="3" type="ORF">AXG93_2278s1220</name>
</gene>
<accession>A0A176WHF5</accession>